<evidence type="ECO:0000313" key="7">
    <source>
        <dbReference type="EMBL" id="OIV39631.1"/>
    </source>
</evidence>
<feature type="transmembrane region" description="Helical" evidence="5">
    <location>
        <begin position="23"/>
        <end position="44"/>
    </location>
</feature>
<feature type="domain" description="Magnesium transporter MgtE intracellular" evidence="6">
    <location>
        <begin position="190"/>
        <end position="274"/>
    </location>
</feature>
<dbReference type="OrthoDB" id="9773404at2"/>
<dbReference type="GO" id="GO:0016020">
    <property type="term" value="C:membrane"/>
    <property type="evidence" value="ECO:0007669"/>
    <property type="project" value="UniProtKB-SubCell"/>
</dbReference>
<gene>
    <name evidence="7" type="ORF">BKM63_22455</name>
</gene>
<evidence type="ECO:0000256" key="5">
    <source>
        <dbReference type="SAM" id="Phobius"/>
    </source>
</evidence>
<dbReference type="SUPFAM" id="SSF158791">
    <property type="entry name" value="MgtE N-terminal domain-like"/>
    <property type="match status" value="1"/>
</dbReference>
<dbReference type="AlphaFoldDB" id="A0A1J7BLQ8"/>
<evidence type="ECO:0000259" key="6">
    <source>
        <dbReference type="Pfam" id="PF03448"/>
    </source>
</evidence>
<feature type="transmembrane region" description="Helical" evidence="5">
    <location>
        <begin position="375"/>
        <end position="393"/>
    </location>
</feature>
<proteinExistence type="predicted"/>
<keyword evidence="4 5" id="KW-0472">Membrane</keyword>
<accession>A0A1J7BLQ8</accession>
<keyword evidence="8" id="KW-1185">Reference proteome</keyword>
<feature type="transmembrane region" description="Helical" evidence="5">
    <location>
        <begin position="400"/>
        <end position="419"/>
    </location>
</feature>
<evidence type="ECO:0000313" key="8">
    <source>
        <dbReference type="Proteomes" id="UP000182826"/>
    </source>
</evidence>
<dbReference type="PANTHER" id="PTHR23515">
    <property type="entry name" value="HIGH-AFFINITY NITRATE TRANSPORTER 2.3"/>
    <property type="match status" value="1"/>
</dbReference>
<keyword evidence="3 5" id="KW-1133">Transmembrane helix</keyword>
<name>A0A1J7BLQ8_FLAJO</name>
<dbReference type="Gene3D" id="1.20.1250.20">
    <property type="entry name" value="MFS general substrate transporter like domains"/>
    <property type="match status" value="2"/>
</dbReference>
<feature type="transmembrane region" description="Helical" evidence="5">
    <location>
        <begin position="502"/>
        <end position="521"/>
    </location>
</feature>
<feature type="transmembrane region" description="Helical" evidence="5">
    <location>
        <begin position="470"/>
        <end position="490"/>
    </location>
</feature>
<keyword evidence="2 5" id="KW-0812">Transmembrane</keyword>
<evidence type="ECO:0000256" key="4">
    <source>
        <dbReference type="ARBA" id="ARBA00023136"/>
    </source>
</evidence>
<feature type="transmembrane region" description="Helical" evidence="5">
    <location>
        <begin position="94"/>
        <end position="114"/>
    </location>
</feature>
<feature type="transmembrane region" description="Helical" evidence="5">
    <location>
        <begin position="294"/>
        <end position="313"/>
    </location>
</feature>
<sequence>MKTWLDKWNPEDEAYWNAGGSKIAWRTLIITTLTLTLSFASWFMMSVIAVKLPGLGFNFSKDQLFWLTAIPGLAAGFLRIIHTFILPIFGTRHVVSIATAIKLIPVIGIGFAIMDVNTPFWVFAVLAFTTGFGGGDFSSYMPSTSLFFPQRLKGTALGIQAGIGNFGVSIAQFVTPLIISVGIYGAASGFTSIDPKEAIALFQNSSVEKQKEVFASLDADVQTKILSNVKKNVIDSVSTAVSSNDNVVVFTSLPVKAKAKAIANANPKLAEKILNNISPENTAVKNTQIYLQSAAFWFAPFLIIMALVSWFYLKSIPMKASVKEQLDIFSNKHTWYCTITYVMTFGTFAGLSAAFPLMIKFLYGDFPNAPDPLVYAFYGPLIGSASRIAFGFVADKVGGAILTTITGLGILAGSIILVTQGLVAPTSMEQFPLFVTVILAMFFFTGIGNAGTFRQYPIIFKENARQAAGVIGWTAAIAAFGPFIFSKLIGNNISSNGTVNQFFIGVAFFAILATGINWWFYNRKNCEKPS</sequence>
<feature type="transmembrane region" description="Helical" evidence="5">
    <location>
        <begin position="162"/>
        <end position="187"/>
    </location>
</feature>
<dbReference type="InterPro" id="IPR006668">
    <property type="entry name" value="Mg_transptr_MgtE_intracell_dom"/>
</dbReference>
<dbReference type="RefSeq" id="WP_071638825.1">
    <property type="nucleotide sequence ID" value="NZ_MLFK01000013.1"/>
</dbReference>
<comment type="caution">
    <text evidence="7">The sequence shown here is derived from an EMBL/GenBank/DDBJ whole genome shotgun (WGS) entry which is preliminary data.</text>
</comment>
<dbReference type="Proteomes" id="UP000182826">
    <property type="component" value="Unassembled WGS sequence"/>
</dbReference>
<feature type="transmembrane region" description="Helical" evidence="5">
    <location>
        <begin position="334"/>
        <end position="355"/>
    </location>
</feature>
<organism evidence="7 8">
    <name type="scientific">Flavobacterium johnsoniae</name>
    <name type="common">Cytophaga johnsonae</name>
    <dbReference type="NCBI Taxonomy" id="986"/>
    <lineage>
        <taxon>Bacteria</taxon>
        <taxon>Pseudomonadati</taxon>
        <taxon>Bacteroidota</taxon>
        <taxon>Flavobacteriia</taxon>
        <taxon>Flavobacteriales</taxon>
        <taxon>Flavobacteriaceae</taxon>
        <taxon>Flavobacterium</taxon>
    </lineage>
</organism>
<comment type="subcellular location">
    <subcellularLocation>
        <location evidence="1">Membrane</location>
        <topology evidence="1">Multi-pass membrane protein</topology>
    </subcellularLocation>
</comment>
<reference evidence="7 8" key="1">
    <citation type="submission" date="2016-10" db="EMBL/GenBank/DDBJ databases">
        <title>Draft Genome Sequence of Rhizobacteria Flavobacterium johnsoniae CI04.</title>
        <authorList>
            <person name="Bravo J.I."/>
            <person name="Lozano G.L."/>
            <person name="Handelsman J."/>
        </authorList>
    </citation>
    <scope>NUCLEOTIDE SEQUENCE [LARGE SCALE GENOMIC DNA]</scope>
    <source>
        <strain evidence="7 8">CI04</strain>
    </source>
</reference>
<dbReference type="EMBL" id="MLFK01000013">
    <property type="protein sequence ID" value="OIV39631.1"/>
    <property type="molecule type" value="Genomic_DNA"/>
</dbReference>
<dbReference type="GO" id="GO:0015112">
    <property type="term" value="F:nitrate transmembrane transporter activity"/>
    <property type="evidence" value="ECO:0007669"/>
    <property type="project" value="InterPro"/>
</dbReference>
<dbReference type="Pfam" id="PF03448">
    <property type="entry name" value="MgtE_N"/>
    <property type="match status" value="1"/>
</dbReference>
<feature type="transmembrane region" description="Helical" evidence="5">
    <location>
        <begin position="431"/>
        <end position="450"/>
    </location>
</feature>
<dbReference type="InterPro" id="IPR044772">
    <property type="entry name" value="NO3_transporter"/>
</dbReference>
<protein>
    <submittedName>
        <fullName evidence="7">MFS transporter</fullName>
    </submittedName>
</protein>
<dbReference type="InterPro" id="IPR036259">
    <property type="entry name" value="MFS_trans_sf"/>
</dbReference>
<feature type="transmembrane region" description="Helical" evidence="5">
    <location>
        <begin position="64"/>
        <end position="82"/>
    </location>
</feature>
<evidence type="ECO:0000256" key="3">
    <source>
        <dbReference type="ARBA" id="ARBA00022989"/>
    </source>
</evidence>
<evidence type="ECO:0000256" key="1">
    <source>
        <dbReference type="ARBA" id="ARBA00004141"/>
    </source>
</evidence>
<dbReference type="SUPFAM" id="SSF103473">
    <property type="entry name" value="MFS general substrate transporter"/>
    <property type="match status" value="2"/>
</dbReference>
<evidence type="ECO:0000256" key="2">
    <source>
        <dbReference type="ARBA" id="ARBA00022692"/>
    </source>
</evidence>
<feature type="transmembrane region" description="Helical" evidence="5">
    <location>
        <begin position="120"/>
        <end position="141"/>
    </location>
</feature>